<reference evidence="2 3" key="1">
    <citation type="journal article" date="2024" name="Nat. Commun.">
        <title>Phylogenomics reveals the evolutionary origins of lichenization in chlorophyte algae.</title>
        <authorList>
            <person name="Puginier C."/>
            <person name="Libourel C."/>
            <person name="Otte J."/>
            <person name="Skaloud P."/>
            <person name="Haon M."/>
            <person name="Grisel S."/>
            <person name="Petersen M."/>
            <person name="Berrin J.G."/>
            <person name="Delaux P.M."/>
            <person name="Dal Grande F."/>
            <person name="Keller J."/>
        </authorList>
    </citation>
    <scope>NUCLEOTIDE SEQUENCE [LARGE SCALE GENOMIC DNA]</scope>
    <source>
        <strain evidence="2 3">SAG 245.80</strain>
    </source>
</reference>
<dbReference type="EMBL" id="JALJOU010000079">
    <property type="protein sequence ID" value="KAK9824815.1"/>
    <property type="molecule type" value="Genomic_DNA"/>
</dbReference>
<evidence type="ECO:0000313" key="2">
    <source>
        <dbReference type="EMBL" id="KAK9824815.1"/>
    </source>
</evidence>
<evidence type="ECO:0000256" key="1">
    <source>
        <dbReference type="SAM" id="MobiDB-lite"/>
    </source>
</evidence>
<organism evidence="2 3">
    <name type="scientific">Elliptochloris bilobata</name>
    <dbReference type="NCBI Taxonomy" id="381761"/>
    <lineage>
        <taxon>Eukaryota</taxon>
        <taxon>Viridiplantae</taxon>
        <taxon>Chlorophyta</taxon>
        <taxon>core chlorophytes</taxon>
        <taxon>Trebouxiophyceae</taxon>
        <taxon>Trebouxiophyceae incertae sedis</taxon>
        <taxon>Elliptochloris clade</taxon>
        <taxon>Elliptochloris</taxon>
    </lineage>
</organism>
<feature type="region of interest" description="Disordered" evidence="1">
    <location>
        <begin position="200"/>
        <end position="221"/>
    </location>
</feature>
<feature type="region of interest" description="Disordered" evidence="1">
    <location>
        <begin position="77"/>
        <end position="99"/>
    </location>
</feature>
<proteinExistence type="predicted"/>
<sequence>MTRSRARLAGTPAGSALQCKESSSTAKPAQRSALADVTNEVPAEAQQVQIEKLKPTAQVAVSEAAASEGFSFDTPVAKGAVDTETPDLTPQEPPSGEHTTVAQLLAGLGLRERMDVTPPRTGQTPAPHALGLFPAGSPAGDRWVPKPATPLSGTEAPWPAIVAGAGAGRRVQSKVEAVATFDPRSLRQLKKEVRAKAGAAATFAAPPQQSTSGKAGGQGTSDEACDAMVALEASSGVSSEYTGAAGAEEAAASEEVSSELCGALGALALERTSREPLRGLPLATGRAYHRTARAAWCRAAGLRHTALHT</sequence>
<dbReference type="AlphaFoldDB" id="A0AAW1QTG5"/>
<accession>A0AAW1QTG5</accession>
<name>A0AAW1QTG5_9CHLO</name>
<dbReference type="Proteomes" id="UP001445335">
    <property type="component" value="Unassembled WGS sequence"/>
</dbReference>
<feature type="region of interest" description="Disordered" evidence="1">
    <location>
        <begin position="1"/>
        <end position="33"/>
    </location>
</feature>
<comment type="caution">
    <text evidence="2">The sequence shown here is derived from an EMBL/GenBank/DDBJ whole genome shotgun (WGS) entry which is preliminary data.</text>
</comment>
<protein>
    <submittedName>
        <fullName evidence="2">Uncharacterized protein</fullName>
    </submittedName>
</protein>
<gene>
    <name evidence="2" type="ORF">WJX81_001067</name>
</gene>
<keyword evidence="3" id="KW-1185">Reference proteome</keyword>
<evidence type="ECO:0000313" key="3">
    <source>
        <dbReference type="Proteomes" id="UP001445335"/>
    </source>
</evidence>